<evidence type="ECO:0000313" key="1">
    <source>
        <dbReference type="EMBL" id="RLM64761.1"/>
    </source>
</evidence>
<sequence length="56" mass="6476">MPSIHLLNKVSMRNMTLSKVQKKGVAYAKEKEKNDGEMKACSKIWFGHLQVQEKKK</sequence>
<gene>
    <name evidence="1" type="ORF">C2845_PM16G03770</name>
</gene>
<accession>A0A3L6PVM5</accession>
<reference evidence="2" key="1">
    <citation type="journal article" date="2019" name="Nat. Commun.">
        <title>The genome of broomcorn millet.</title>
        <authorList>
            <person name="Zou C."/>
            <person name="Miki D."/>
            <person name="Li D."/>
            <person name="Tang Q."/>
            <person name="Xiao L."/>
            <person name="Rajput S."/>
            <person name="Deng P."/>
            <person name="Jia W."/>
            <person name="Huang R."/>
            <person name="Zhang M."/>
            <person name="Sun Y."/>
            <person name="Hu J."/>
            <person name="Fu X."/>
            <person name="Schnable P.S."/>
            <person name="Li F."/>
            <person name="Zhang H."/>
            <person name="Feng B."/>
            <person name="Zhu X."/>
            <person name="Liu R."/>
            <person name="Schnable J.C."/>
            <person name="Zhu J.-K."/>
            <person name="Zhang H."/>
        </authorList>
    </citation>
    <scope>NUCLEOTIDE SEQUENCE [LARGE SCALE GENOMIC DNA]</scope>
</reference>
<organism evidence="1 2">
    <name type="scientific">Panicum miliaceum</name>
    <name type="common">Proso millet</name>
    <name type="synonym">Broomcorn millet</name>
    <dbReference type="NCBI Taxonomy" id="4540"/>
    <lineage>
        <taxon>Eukaryota</taxon>
        <taxon>Viridiplantae</taxon>
        <taxon>Streptophyta</taxon>
        <taxon>Embryophyta</taxon>
        <taxon>Tracheophyta</taxon>
        <taxon>Spermatophyta</taxon>
        <taxon>Magnoliopsida</taxon>
        <taxon>Liliopsida</taxon>
        <taxon>Poales</taxon>
        <taxon>Poaceae</taxon>
        <taxon>PACMAD clade</taxon>
        <taxon>Panicoideae</taxon>
        <taxon>Panicodae</taxon>
        <taxon>Paniceae</taxon>
        <taxon>Panicinae</taxon>
        <taxon>Panicum</taxon>
        <taxon>Panicum sect. Panicum</taxon>
    </lineage>
</organism>
<dbReference type="Proteomes" id="UP000275267">
    <property type="component" value="Unassembled WGS sequence"/>
</dbReference>
<proteinExistence type="predicted"/>
<dbReference type="AlphaFoldDB" id="A0A3L6PVM5"/>
<dbReference type="EMBL" id="PQIB02000015">
    <property type="protein sequence ID" value="RLM64761.1"/>
    <property type="molecule type" value="Genomic_DNA"/>
</dbReference>
<protein>
    <submittedName>
        <fullName evidence="1">Uncharacterized protein</fullName>
    </submittedName>
</protein>
<name>A0A3L6PVM5_PANMI</name>
<evidence type="ECO:0000313" key="2">
    <source>
        <dbReference type="Proteomes" id="UP000275267"/>
    </source>
</evidence>
<keyword evidence="2" id="KW-1185">Reference proteome</keyword>
<comment type="caution">
    <text evidence="1">The sequence shown here is derived from an EMBL/GenBank/DDBJ whole genome shotgun (WGS) entry which is preliminary data.</text>
</comment>